<gene>
    <name evidence="2" type="ORF">EVAR_94500_1</name>
</gene>
<name>A0A4C1UW26_EUMVA</name>
<dbReference type="Proteomes" id="UP000299102">
    <property type="component" value="Unassembled WGS sequence"/>
</dbReference>
<reference evidence="2 3" key="1">
    <citation type="journal article" date="2019" name="Commun. Biol.">
        <title>The bagworm genome reveals a unique fibroin gene that provides high tensile strength.</title>
        <authorList>
            <person name="Kono N."/>
            <person name="Nakamura H."/>
            <person name="Ohtoshi R."/>
            <person name="Tomita M."/>
            <person name="Numata K."/>
            <person name="Arakawa K."/>
        </authorList>
    </citation>
    <scope>NUCLEOTIDE SEQUENCE [LARGE SCALE GENOMIC DNA]</scope>
</reference>
<proteinExistence type="predicted"/>
<feature type="region of interest" description="Disordered" evidence="1">
    <location>
        <begin position="27"/>
        <end position="55"/>
    </location>
</feature>
<dbReference type="AlphaFoldDB" id="A0A4C1UW26"/>
<protein>
    <submittedName>
        <fullName evidence="2">Uncharacterized protein</fullName>
    </submittedName>
</protein>
<evidence type="ECO:0000313" key="2">
    <source>
        <dbReference type="EMBL" id="GBP30192.1"/>
    </source>
</evidence>
<keyword evidence="3" id="KW-1185">Reference proteome</keyword>
<dbReference type="EMBL" id="BGZK01000230">
    <property type="protein sequence ID" value="GBP30192.1"/>
    <property type="molecule type" value="Genomic_DNA"/>
</dbReference>
<sequence>MVNPLFAPQSGDSCLLRVSKLVSEVPIARQEPNSTEQKGARGRRPPRRLLGELGELGKDNSPRCRLRLIFLTVLALVPSDRLLAAGGERRIEAAWNYTVS</sequence>
<evidence type="ECO:0000256" key="1">
    <source>
        <dbReference type="SAM" id="MobiDB-lite"/>
    </source>
</evidence>
<comment type="caution">
    <text evidence="2">The sequence shown here is derived from an EMBL/GenBank/DDBJ whole genome shotgun (WGS) entry which is preliminary data.</text>
</comment>
<evidence type="ECO:0000313" key="3">
    <source>
        <dbReference type="Proteomes" id="UP000299102"/>
    </source>
</evidence>
<accession>A0A4C1UW26</accession>
<organism evidence="2 3">
    <name type="scientific">Eumeta variegata</name>
    <name type="common">Bagworm moth</name>
    <name type="synonym">Eumeta japonica</name>
    <dbReference type="NCBI Taxonomy" id="151549"/>
    <lineage>
        <taxon>Eukaryota</taxon>
        <taxon>Metazoa</taxon>
        <taxon>Ecdysozoa</taxon>
        <taxon>Arthropoda</taxon>
        <taxon>Hexapoda</taxon>
        <taxon>Insecta</taxon>
        <taxon>Pterygota</taxon>
        <taxon>Neoptera</taxon>
        <taxon>Endopterygota</taxon>
        <taxon>Lepidoptera</taxon>
        <taxon>Glossata</taxon>
        <taxon>Ditrysia</taxon>
        <taxon>Tineoidea</taxon>
        <taxon>Psychidae</taxon>
        <taxon>Oiketicinae</taxon>
        <taxon>Eumeta</taxon>
    </lineage>
</organism>